<evidence type="ECO:0000313" key="3">
    <source>
        <dbReference type="Proteomes" id="UP000241818"/>
    </source>
</evidence>
<evidence type="ECO:0000259" key="1">
    <source>
        <dbReference type="PROSITE" id="PS51186"/>
    </source>
</evidence>
<dbReference type="InterPro" id="IPR016181">
    <property type="entry name" value="Acyl_CoA_acyltransferase"/>
</dbReference>
<proteinExistence type="predicted"/>
<dbReference type="AlphaFoldDB" id="A0A2T3AXD6"/>
<dbReference type="Pfam" id="PF00583">
    <property type="entry name" value="Acetyltransf_1"/>
    <property type="match status" value="1"/>
</dbReference>
<gene>
    <name evidence="2" type="ORF">M430DRAFT_106017</name>
</gene>
<dbReference type="InterPro" id="IPR000182">
    <property type="entry name" value="GNAT_dom"/>
</dbReference>
<sequence length="261" mass="29122">MGTPFVQFLGPSNLEGYNRKRQPSEQPATIPKTFLDAMEVREQVFVKEQNIPLENEFDADDARSCHWVAYASINTTVEPEVTDEDGNIVRRKQSVTRSTPIGTIRLVPFPHAAHPEPGSAYTLDAPEAVSGPPPYIIDRPTTFHDGKEPYLKLGRIAVLKEFRGSGIARLLADSAITWARQNPTFFNPSIAVVGMENLGAKSVDDVPVWKGLMCVHAQEQVAKVWAKWGFELDEGMGSWYEEGIKHVGMFRRVDIGNTTRQ</sequence>
<organism evidence="2 3">
    <name type="scientific">Amorphotheca resinae ATCC 22711</name>
    <dbReference type="NCBI Taxonomy" id="857342"/>
    <lineage>
        <taxon>Eukaryota</taxon>
        <taxon>Fungi</taxon>
        <taxon>Dikarya</taxon>
        <taxon>Ascomycota</taxon>
        <taxon>Pezizomycotina</taxon>
        <taxon>Leotiomycetes</taxon>
        <taxon>Helotiales</taxon>
        <taxon>Amorphothecaceae</taxon>
        <taxon>Amorphotheca</taxon>
    </lineage>
</organism>
<dbReference type="Gene3D" id="3.40.630.30">
    <property type="match status" value="1"/>
</dbReference>
<dbReference type="GO" id="GO:0006048">
    <property type="term" value="P:UDP-N-acetylglucosamine biosynthetic process"/>
    <property type="evidence" value="ECO:0007669"/>
    <property type="project" value="UniProtKB-UniPathway"/>
</dbReference>
<dbReference type="RefSeq" id="XP_024719314.1">
    <property type="nucleotide sequence ID" value="XM_024861046.1"/>
</dbReference>
<dbReference type="OrthoDB" id="329272at2759"/>
<dbReference type="GeneID" id="36569127"/>
<dbReference type="Proteomes" id="UP000241818">
    <property type="component" value="Unassembled WGS sequence"/>
</dbReference>
<dbReference type="CDD" id="cd04301">
    <property type="entry name" value="NAT_SF"/>
    <property type="match status" value="1"/>
</dbReference>
<dbReference type="UniPathway" id="UPA00113">
    <property type="reaction ID" value="UER00529"/>
</dbReference>
<dbReference type="GO" id="GO:0016747">
    <property type="term" value="F:acyltransferase activity, transferring groups other than amino-acyl groups"/>
    <property type="evidence" value="ECO:0007669"/>
    <property type="project" value="InterPro"/>
</dbReference>
<evidence type="ECO:0000313" key="2">
    <source>
        <dbReference type="EMBL" id="PSS13323.1"/>
    </source>
</evidence>
<dbReference type="EMBL" id="KZ679014">
    <property type="protein sequence ID" value="PSS13323.1"/>
    <property type="molecule type" value="Genomic_DNA"/>
</dbReference>
<feature type="domain" description="N-acetyltransferase" evidence="1">
    <location>
        <begin position="49"/>
        <end position="254"/>
    </location>
</feature>
<reference evidence="2 3" key="1">
    <citation type="journal article" date="2018" name="New Phytol.">
        <title>Comparative genomics and transcriptomics depict ericoid mycorrhizal fungi as versatile saprotrophs and plant mutualists.</title>
        <authorList>
            <person name="Martino E."/>
            <person name="Morin E."/>
            <person name="Grelet G.A."/>
            <person name="Kuo A."/>
            <person name="Kohler A."/>
            <person name="Daghino S."/>
            <person name="Barry K.W."/>
            <person name="Cichocki N."/>
            <person name="Clum A."/>
            <person name="Dockter R.B."/>
            <person name="Hainaut M."/>
            <person name="Kuo R.C."/>
            <person name="LaButti K."/>
            <person name="Lindahl B.D."/>
            <person name="Lindquist E.A."/>
            <person name="Lipzen A."/>
            <person name="Khouja H.R."/>
            <person name="Magnuson J."/>
            <person name="Murat C."/>
            <person name="Ohm R.A."/>
            <person name="Singer S.W."/>
            <person name="Spatafora J.W."/>
            <person name="Wang M."/>
            <person name="Veneault-Fourrey C."/>
            <person name="Henrissat B."/>
            <person name="Grigoriev I.V."/>
            <person name="Martin F.M."/>
            <person name="Perotto S."/>
        </authorList>
    </citation>
    <scope>NUCLEOTIDE SEQUENCE [LARGE SCALE GENOMIC DNA]</scope>
    <source>
        <strain evidence="2 3">ATCC 22711</strain>
    </source>
</reference>
<dbReference type="SUPFAM" id="SSF55729">
    <property type="entry name" value="Acyl-CoA N-acyltransferases (Nat)"/>
    <property type="match status" value="1"/>
</dbReference>
<dbReference type="PROSITE" id="PS51186">
    <property type="entry name" value="GNAT"/>
    <property type="match status" value="1"/>
</dbReference>
<dbReference type="InParanoid" id="A0A2T3AXD6"/>
<name>A0A2T3AXD6_AMORE</name>
<accession>A0A2T3AXD6</accession>
<protein>
    <recommendedName>
        <fullName evidence="1">N-acetyltransferase domain-containing protein</fullName>
    </recommendedName>
</protein>
<keyword evidence="3" id="KW-1185">Reference proteome</keyword>
<dbReference type="STRING" id="857342.A0A2T3AXD6"/>